<dbReference type="InterPro" id="IPR009014">
    <property type="entry name" value="Transketo_C/PFOR_II"/>
</dbReference>
<reference evidence="5 6" key="1">
    <citation type="submission" date="2017-06" db="EMBL/GenBank/DDBJ databases">
        <title>Investigating the central metabolism of Clostridium thermosuccinogenes.</title>
        <authorList>
            <person name="Koendjbiharie J.G."/>
            <person name="van Kranenburg R."/>
        </authorList>
    </citation>
    <scope>NUCLEOTIDE SEQUENCE [LARGE SCALE GENOMIC DNA]</scope>
    <source>
        <strain evidence="5 6">DSM 5806</strain>
    </source>
</reference>
<dbReference type="SUPFAM" id="SSF52518">
    <property type="entry name" value="Thiamin diphosphate-binding fold (THDP-binding)"/>
    <property type="match status" value="1"/>
</dbReference>
<organism evidence="5 6">
    <name type="scientific">Clostridium thermosuccinogenes</name>
    <dbReference type="NCBI Taxonomy" id="84032"/>
    <lineage>
        <taxon>Bacteria</taxon>
        <taxon>Bacillati</taxon>
        <taxon>Bacillota</taxon>
        <taxon>Clostridia</taxon>
        <taxon>Eubacteriales</taxon>
        <taxon>Clostridiaceae</taxon>
        <taxon>Clostridium</taxon>
    </lineage>
</organism>
<comment type="cofactor">
    <cofactor evidence="1">
        <name>thiamine diphosphate</name>
        <dbReference type="ChEBI" id="CHEBI:58937"/>
    </cofactor>
</comment>
<dbReference type="Gene3D" id="3.40.50.970">
    <property type="match status" value="1"/>
</dbReference>
<dbReference type="InterPro" id="IPR051157">
    <property type="entry name" value="PDH/Transketolase"/>
</dbReference>
<dbReference type="OrthoDB" id="8732661at2"/>
<dbReference type="InterPro" id="IPR005475">
    <property type="entry name" value="Transketolase-like_Pyr-bd"/>
</dbReference>
<evidence type="ECO:0000256" key="2">
    <source>
        <dbReference type="ARBA" id="ARBA00007131"/>
    </source>
</evidence>
<evidence type="ECO:0000256" key="3">
    <source>
        <dbReference type="ARBA" id="ARBA00023052"/>
    </source>
</evidence>
<dbReference type="Pfam" id="PF02779">
    <property type="entry name" value="Transket_pyr"/>
    <property type="match status" value="1"/>
</dbReference>
<comment type="similarity">
    <text evidence="2">Belongs to the transketolase family.</text>
</comment>
<dbReference type="PANTHER" id="PTHR43825:SF1">
    <property type="entry name" value="TRANSKETOLASE-LIKE PYRIMIDINE-BINDING DOMAIN-CONTAINING PROTEIN"/>
    <property type="match status" value="1"/>
</dbReference>
<gene>
    <name evidence="5" type="ORF">CDQ84_03115</name>
</gene>
<dbReference type="Proteomes" id="UP000236151">
    <property type="component" value="Unassembled WGS sequence"/>
</dbReference>
<dbReference type="SUPFAM" id="SSF52922">
    <property type="entry name" value="TK C-terminal domain-like"/>
    <property type="match status" value="1"/>
</dbReference>
<evidence type="ECO:0000256" key="1">
    <source>
        <dbReference type="ARBA" id="ARBA00001964"/>
    </source>
</evidence>
<sequence>MLVVILKSASFRDALGKALVEMGKAYQSMVVITPDLAKAVRITEYKKLYPERFISVGISEADCISVAAGLATVGLIPVVTGFAMFVAEKPFEQIRNSISYPCLNVKIFATHGGISVGRDGATHQAIEDIAIMRTLPNFSVITAVDATETKAAIKAALKHKGPVYLRLGRDQAETIYNQEKEFVIGQCDVLKQGKDATIIACGLMVAEALKAESALREERINVRVINMHSIKPLDEEAVMKAALETGAIVTAEDHTRIGGLGGAVAEMLVRNCPVPMEQVAVEDCFAESGSQDELYQKYGLTADRIVEAVKKVMARKNV</sequence>
<dbReference type="PANTHER" id="PTHR43825">
    <property type="entry name" value="PYRUVATE DEHYDROGENASE E1 COMPONENT"/>
    <property type="match status" value="1"/>
</dbReference>
<comment type="caution">
    <text evidence="5">The sequence shown here is derived from an EMBL/GenBank/DDBJ whole genome shotgun (WGS) entry which is preliminary data.</text>
</comment>
<evidence type="ECO:0000259" key="4">
    <source>
        <dbReference type="SMART" id="SM00861"/>
    </source>
</evidence>
<name>A0A2K2FQU9_9CLOT</name>
<proteinExistence type="inferred from homology"/>
<dbReference type="AlphaFoldDB" id="A0A2K2FQU9"/>
<dbReference type="Pfam" id="PF02780">
    <property type="entry name" value="Transketolase_C"/>
    <property type="match status" value="1"/>
</dbReference>
<dbReference type="CDD" id="cd07033">
    <property type="entry name" value="TPP_PYR_DXS_TK_like"/>
    <property type="match status" value="1"/>
</dbReference>
<dbReference type="FunFam" id="3.40.50.970:FF:000129">
    <property type="entry name" value="Transketolase"/>
    <property type="match status" value="1"/>
</dbReference>
<keyword evidence="3" id="KW-0786">Thiamine pyrophosphate</keyword>
<dbReference type="EMBL" id="NIOJ01000004">
    <property type="protein sequence ID" value="PNU01153.1"/>
    <property type="molecule type" value="Genomic_DNA"/>
</dbReference>
<dbReference type="InterPro" id="IPR029061">
    <property type="entry name" value="THDP-binding"/>
</dbReference>
<dbReference type="InterPro" id="IPR033248">
    <property type="entry name" value="Transketolase_C"/>
</dbReference>
<dbReference type="Gene3D" id="3.40.50.920">
    <property type="match status" value="1"/>
</dbReference>
<feature type="domain" description="Transketolase-like pyrimidine-binding" evidence="4">
    <location>
        <begin position="9"/>
        <end position="175"/>
    </location>
</feature>
<dbReference type="KEGG" id="cthd:CDO33_06140"/>
<accession>A0A2K2FQU9</accession>
<dbReference type="RefSeq" id="WP_103080282.1">
    <property type="nucleotide sequence ID" value="NZ_CP021850.1"/>
</dbReference>
<protein>
    <submittedName>
        <fullName evidence="5">Transketolase</fullName>
    </submittedName>
</protein>
<evidence type="ECO:0000313" key="5">
    <source>
        <dbReference type="EMBL" id="PNU01153.1"/>
    </source>
</evidence>
<dbReference type="SMART" id="SM00861">
    <property type="entry name" value="Transket_pyr"/>
    <property type="match status" value="1"/>
</dbReference>
<keyword evidence="6" id="KW-1185">Reference proteome</keyword>
<evidence type="ECO:0000313" key="6">
    <source>
        <dbReference type="Proteomes" id="UP000236151"/>
    </source>
</evidence>